<keyword evidence="1" id="KW-0472">Membrane</keyword>
<organism evidence="2 3">
    <name type="scientific">Aliarcobacter butzleri</name>
    <dbReference type="NCBI Taxonomy" id="28197"/>
    <lineage>
        <taxon>Bacteria</taxon>
        <taxon>Pseudomonadati</taxon>
        <taxon>Campylobacterota</taxon>
        <taxon>Epsilonproteobacteria</taxon>
        <taxon>Campylobacterales</taxon>
        <taxon>Arcobacteraceae</taxon>
        <taxon>Aliarcobacter</taxon>
    </lineage>
</organism>
<evidence type="ECO:0000256" key="1">
    <source>
        <dbReference type="SAM" id="Phobius"/>
    </source>
</evidence>
<protein>
    <submittedName>
        <fullName evidence="2">Uncharacterized protein</fullName>
    </submittedName>
</protein>
<feature type="transmembrane region" description="Helical" evidence="1">
    <location>
        <begin position="181"/>
        <end position="199"/>
    </location>
</feature>
<proteinExistence type="predicted"/>
<evidence type="ECO:0000313" key="2">
    <source>
        <dbReference type="EMBL" id="MDK2063224.1"/>
    </source>
</evidence>
<keyword evidence="1" id="KW-0812">Transmembrane</keyword>
<sequence length="242" mass="29135">MLNLLSSFGFKIGLMWVQMFDKHQLIIKNLKLFNIYFRYFIYTFIIVSFYICINILEAFFLNTINTYNLQPIVYSTIIAVALIFKIIAMFFILGIVFLEFIYNQDISKYLKNVEKKEEYIKNNKLQWYRFRNQKWYLRVAIYLGIFAFFFNLFLGSFLSFLATQTISIEQLNLNWIEFDSFIKQFIILFIIFVALFEFFRVRPARKVQLKIPKFDFDKDIDNNADTNILSSNDDLKEKKLGE</sequence>
<comment type="caution">
    <text evidence="2">The sequence shown here is derived from an EMBL/GenBank/DDBJ whole genome shotgun (WGS) entry which is preliminary data.</text>
</comment>
<dbReference type="RefSeq" id="WP_284075181.1">
    <property type="nucleotide sequence ID" value="NZ_JAQTJH010000024.1"/>
</dbReference>
<accession>A0AAW6VT03</accession>
<feature type="transmembrane region" description="Helical" evidence="1">
    <location>
        <begin position="39"/>
        <end position="60"/>
    </location>
</feature>
<evidence type="ECO:0000313" key="3">
    <source>
        <dbReference type="Proteomes" id="UP001237843"/>
    </source>
</evidence>
<dbReference type="AlphaFoldDB" id="A0AAW6VT03"/>
<feature type="transmembrane region" description="Helical" evidence="1">
    <location>
        <begin position="72"/>
        <end position="102"/>
    </location>
</feature>
<feature type="transmembrane region" description="Helical" evidence="1">
    <location>
        <begin position="139"/>
        <end position="161"/>
    </location>
</feature>
<reference evidence="2" key="2">
    <citation type="submission" date="2023-02" db="EMBL/GenBank/DDBJ databases">
        <authorList>
            <person name="Concha-Toloza M."/>
            <person name="Lopez-Cantillo M."/>
            <person name="Molina-Mora J."/>
            <person name="Collado L."/>
        </authorList>
    </citation>
    <scope>NUCLEOTIDE SEQUENCE</scope>
    <source>
        <strain evidence="2">FR1p273A</strain>
    </source>
</reference>
<reference evidence="2" key="1">
    <citation type="journal article" date="2023" name="Antibiotics">
        <title>Genomic Characterization of Antibiotic-Resistant Campylobacterales Isolated from Chilean Poultry Meat.</title>
        <authorList>
            <person name="Concha-Toloza M."/>
            <person name="Lopez-Cantillo M."/>
            <person name="Molina-Mora J.A."/>
            <person name="Collado L."/>
        </authorList>
    </citation>
    <scope>NUCLEOTIDE SEQUENCE</scope>
    <source>
        <strain evidence="2">FR1p273A</strain>
    </source>
</reference>
<keyword evidence="1" id="KW-1133">Transmembrane helix</keyword>
<dbReference type="EMBL" id="JAQTJH010000024">
    <property type="protein sequence ID" value="MDK2063224.1"/>
    <property type="molecule type" value="Genomic_DNA"/>
</dbReference>
<name>A0AAW6VT03_9BACT</name>
<dbReference type="Proteomes" id="UP001237843">
    <property type="component" value="Unassembled WGS sequence"/>
</dbReference>
<gene>
    <name evidence="2" type="ORF">PT520_11920</name>
</gene>